<evidence type="ECO:0000259" key="1">
    <source>
        <dbReference type="Pfam" id="PF02230"/>
    </source>
</evidence>
<accession>A0ABR9AGW0</accession>
<dbReference type="RefSeq" id="WP_192008892.1">
    <property type="nucleotide sequence ID" value="NZ_JACYTQ010000001.1"/>
</dbReference>
<dbReference type="InterPro" id="IPR029058">
    <property type="entry name" value="AB_hydrolase_fold"/>
</dbReference>
<keyword evidence="3" id="KW-1185">Reference proteome</keyword>
<name>A0ABR9AGW0_9BACT</name>
<evidence type="ECO:0000313" key="3">
    <source>
        <dbReference type="Proteomes" id="UP000647133"/>
    </source>
</evidence>
<sequence length="221" mass="25350">MYHQVKYETTGSYVTSQPITALEKELWIVLHGYGQLASFFLKKFSSHFNSDRLFIAPEATNYSYLKNFSGRVGANWMTKHQRELAIANNHHFLNAILNQSLSYFSTQPSINILGFSQGSATATRWAAQLEVQVNTLVLWGGGFAHDIDLNHLDQSLKNTRTFMVMGNQDPFLTEEKMKEQEEILQKIPIQKEKISYQGGHDIYPETLKEIFEKVNNSYFNG</sequence>
<dbReference type="InterPro" id="IPR003140">
    <property type="entry name" value="PLipase/COase/thioEstase"/>
</dbReference>
<reference evidence="2 3" key="1">
    <citation type="submission" date="2020-09" db="EMBL/GenBank/DDBJ databases">
        <title>Echinicola sp. CAU 1574 isolated from sand of Sido Beach.</title>
        <authorList>
            <person name="Kim W."/>
        </authorList>
    </citation>
    <scope>NUCLEOTIDE SEQUENCE [LARGE SCALE GENOMIC DNA]</scope>
    <source>
        <strain evidence="2 3">CAU 1574</strain>
    </source>
</reference>
<evidence type="ECO:0000313" key="2">
    <source>
        <dbReference type="EMBL" id="MBD8488082.1"/>
    </source>
</evidence>
<dbReference type="GO" id="GO:0016787">
    <property type="term" value="F:hydrolase activity"/>
    <property type="evidence" value="ECO:0007669"/>
    <property type="project" value="UniProtKB-KW"/>
</dbReference>
<dbReference type="Pfam" id="PF02230">
    <property type="entry name" value="Abhydrolase_2"/>
    <property type="match status" value="1"/>
</dbReference>
<proteinExistence type="predicted"/>
<dbReference type="Gene3D" id="3.40.50.1820">
    <property type="entry name" value="alpha/beta hydrolase"/>
    <property type="match status" value="1"/>
</dbReference>
<protein>
    <submittedName>
        <fullName evidence="2">Alpha/beta hydrolase</fullName>
    </submittedName>
</protein>
<gene>
    <name evidence="2" type="ORF">IFO69_04915</name>
</gene>
<dbReference type="SUPFAM" id="SSF53474">
    <property type="entry name" value="alpha/beta-Hydrolases"/>
    <property type="match status" value="1"/>
</dbReference>
<comment type="caution">
    <text evidence="2">The sequence shown here is derived from an EMBL/GenBank/DDBJ whole genome shotgun (WGS) entry which is preliminary data.</text>
</comment>
<feature type="domain" description="Phospholipase/carboxylesterase/thioesterase" evidence="1">
    <location>
        <begin position="23"/>
        <end position="213"/>
    </location>
</feature>
<dbReference type="Proteomes" id="UP000647133">
    <property type="component" value="Unassembled WGS sequence"/>
</dbReference>
<dbReference type="EMBL" id="JACYTQ010000001">
    <property type="protein sequence ID" value="MBD8488082.1"/>
    <property type="molecule type" value="Genomic_DNA"/>
</dbReference>
<organism evidence="2 3">
    <name type="scientific">Echinicola arenosa</name>
    <dbReference type="NCBI Taxonomy" id="2774144"/>
    <lineage>
        <taxon>Bacteria</taxon>
        <taxon>Pseudomonadati</taxon>
        <taxon>Bacteroidota</taxon>
        <taxon>Cytophagia</taxon>
        <taxon>Cytophagales</taxon>
        <taxon>Cyclobacteriaceae</taxon>
        <taxon>Echinicola</taxon>
    </lineage>
</organism>
<keyword evidence="2" id="KW-0378">Hydrolase</keyword>